<reference evidence="1" key="1">
    <citation type="submission" date="2019-08" db="EMBL/GenBank/DDBJ databases">
        <authorList>
            <person name="Kucharzyk K."/>
            <person name="Murdoch R.W."/>
            <person name="Higgins S."/>
            <person name="Loffler F."/>
        </authorList>
    </citation>
    <scope>NUCLEOTIDE SEQUENCE</scope>
</reference>
<gene>
    <name evidence="1" type="ORF">SDC9_78000</name>
</gene>
<organism evidence="1">
    <name type="scientific">bioreactor metagenome</name>
    <dbReference type="NCBI Taxonomy" id="1076179"/>
    <lineage>
        <taxon>unclassified sequences</taxon>
        <taxon>metagenomes</taxon>
        <taxon>ecological metagenomes</taxon>
    </lineage>
</organism>
<proteinExistence type="predicted"/>
<sequence length="261" mass="30834">MKKIFLLLLFIPFTITTLAQESNVTQSKPTKHRFGFGLTTDLFAGLREMNNFKINTLSEASMNVDPYEELTLFSSSYYSYYFEYQYQFASKWYLSTRLKFNDRNLQYYYSYASNDYNQYNYQSMVINLLDIEVPLMVNYSLPLNDNTNWLTFLGVGASFNISKDDEPIREFKYIDMSGNLLRTYHLDFEIKNNVNYFISLGTGFDFSFKKHKFQTFVAYTAYLKDAYKFNHLTNGSGVVNRDWSKRAFSQNNLEVGLAFFW</sequence>
<comment type="caution">
    <text evidence="1">The sequence shown here is derived from an EMBL/GenBank/DDBJ whole genome shotgun (WGS) entry which is preliminary data.</text>
</comment>
<protein>
    <recommendedName>
        <fullName evidence="2">Outer membrane protein beta-barrel domain-containing protein</fullName>
    </recommendedName>
</protein>
<accession>A0A644YS81</accession>
<name>A0A644YS81_9ZZZZ</name>
<dbReference type="AlphaFoldDB" id="A0A644YS81"/>
<evidence type="ECO:0000313" key="1">
    <source>
        <dbReference type="EMBL" id="MPM31445.1"/>
    </source>
</evidence>
<dbReference type="EMBL" id="VSSQ01006075">
    <property type="protein sequence ID" value="MPM31445.1"/>
    <property type="molecule type" value="Genomic_DNA"/>
</dbReference>
<evidence type="ECO:0008006" key="2">
    <source>
        <dbReference type="Google" id="ProtNLM"/>
    </source>
</evidence>